<name>Q1J239_DEIGD</name>
<proteinExistence type="predicted"/>
<feature type="region of interest" description="Disordered" evidence="1">
    <location>
        <begin position="1"/>
        <end position="91"/>
    </location>
</feature>
<protein>
    <submittedName>
        <fullName evidence="2">Uncharacterized protein</fullName>
    </submittedName>
</protein>
<feature type="compositionally biased region" description="Low complexity" evidence="1">
    <location>
        <begin position="69"/>
        <end position="85"/>
    </location>
</feature>
<gene>
    <name evidence="2" type="ordered locus">Dgeo_0142</name>
</gene>
<dbReference type="KEGG" id="dge:Dgeo_0142"/>
<feature type="compositionally biased region" description="Basic and acidic residues" evidence="1">
    <location>
        <begin position="52"/>
        <end position="64"/>
    </location>
</feature>
<organism evidence="2 3">
    <name type="scientific">Deinococcus geothermalis (strain DSM 11300 / CIP 105573 / AG-3a)</name>
    <dbReference type="NCBI Taxonomy" id="319795"/>
    <lineage>
        <taxon>Bacteria</taxon>
        <taxon>Thermotogati</taxon>
        <taxon>Deinococcota</taxon>
        <taxon>Deinococci</taxon>
        <taxon>Deinococcales</taxon>
        <taxon>Deinococcaceae</taxon>
        <taxon>Deinococcus</taxon>
    </lineage>
</organism>
<keyword evidence="3" id="KW-1185">Reference proteome</keyword>
<dbReference type="RefSeq" id="WP_011529292.1">
    <property type="nucleotide sequence ID" value="NC_008025.1"/>
</dbReference>
<dbReference type="HOGENOM" id="CLU_2422042_0_0_0"/>
<accession>Q1J239</accession>
<dbReference type="AlphaFoldDB" id="Q1J239"/>
<dbReference type="Proteomes" id="UP000002431">
    <property type="component" value="Chromosome"/>
</dbReference>
<evidence type="ECO:0000256" key="1">
    <source>
        <dbReference type="SAM" id="MobiDB-lite"/>
    </source>
</evidence>
<feature type="compositionally biased region" description="Basic and acidic residues" evidence="1">
    <location>
        <begin position="1"/>
        <end position="10"/>
    </location>
</feature>
<reference evidence="2" key="1">
    <citation type="submission" date="2006-04" db="EMBL/GenBank/DDBJ databases">
        <title>Complete sequence of chromosome of Deinococcus geothermalis DSM 11300.</title>
        <authorList>
            <consortium name="US DOE Joint Genome Institute"/>
            <person name="Copeland A."/>
            <person name="Lucas S."/>
            <person name="Lapidus A."/>
            <person name="Barry K."/>
            <person name="Detter J.C."/>
            <person name="Glavina del Rio T."/>
            <person name="Hammon N."/>
            <person name="Israni S."/>
            <person name="Dalin E."/>
            <person name="Tice H."/>
            <person name="Pitluck S."/>
            <person name="Brettin T."/>
            <person name="Bruce D."/>
            <person name="Han C."/>
            <person name="Tapia R."/>
            <person name="Saunders E."/>
            <person name="Gilna P."/>
            <person name="Schmutz J."/>
            <person name="Larimer F."/>
            <person name="Land M."/>
            <person name="Hauser L."/>
            <person name="Kyrpides N."/>
            <person name="Kim E."/>
            <person name="Daly M.J."/>
            <person name="Fredrickson J.K."/>
            <person name="Makarova K.S."/>
            <person name="Gaidamakova E.K."/>
            <person name="Zhai M."/>
            <person name="Richardson P."/>
        </authorList>
    </citation>
    <scope>NUCLEOTIDE SEQUENCE</scope>
    <source>
        <strain evidence="2">DSM 11300</strain>
    </source>
</reference>
<evidence type="ECO:0000313" key="3">
    <source>
        <dbReference type="Proteomes" id="UP000002431"/>
    </source>
</evidence>
<dbReference type="EMBL" id="CP000359">
    <property type="protein sequence ID" value="ABF44445.1"/>
    <property type="molecule type" value="Genomic_DNA"/>
</dbReference>
<evidence type="ECO:0000313" key="2">
    <source>
        <dbReference type="EMBL" id="ABF44445.1"/>
    </source>
</evidence>
<feature type="compositionally biased region" description="Polar residues" evidence="1">
    <location>
        <begin position="36"/>
        <end position="49"/>
    </location>
</feature>
<sequence length="91" mass="9516">MTSDDDRPTDRQAAPNAPGGLSPDAGNQMADRSEWTGDSESGMTDTPMVTDSPRRPTDRVDRGIPKPPGETNDGTSTGTTFGTTGTDDKGM</sequence>